<evidence type="ECO:0000313" key="3">
    <source>
        <dbReference type="EMBL" id="AUN98716.1"/>
    </source>
</evidence>
<dbReference type="Gene3D" id="3.40.1080.20">
    <property type="entry name" value="Acetyl-CoA hydrolase/transferase C-terminal domain"/>
    <property type="match status" value="1"/>
</dbReference>
<evidence type="ECO:0000256" key="1">
    <source>
        <dbReference type="ARBA" id="ARBA00009632"/>
    </source>
</evidence>
<name>A0A2K9NT59_BACTC</name>
<comment type="similarity">
    <text evidence="1">Belongs to the acetyl-CoA hydrolase/transferase family.</text>
</comment>
<organism evidence="3 4">
    <name type="scientific">Bacteriovorax stolpii</name>
    <name type="common">Bdellovibrio stolpii</name>
    <dbReference type="NCBI Taxonomy" id="960"/>
    <lineage>
        <taxon>Bacteria</taxon>
        <taxon>Pseudomonadati</taxon>
        <taxon>Bdellovibrionota</taxon>
        <taxon>Bacteriovoracia</taxon>
        <taxon>Bacteriovoracales</taxon>
        <taxon>Bacteriovoracaceae</taxon>
        <taxon>Bacteriovorax</taxon>
    </lineage>
</organism>
<dbReference type="InterPro" id="IPR026888">
    <property type="entry name" value="AcetylCoA_hyd_C"/>
</dbReference>
<reference evidence="3 4" key="1">
    <citation type="submission" date="2018-01" db="EMBL/GenBank/DDBJ databases">
        <title>Complete genome sequence of Bacteriovorax stolpii DSM12778.</title>
        <authorList>
            <person name="Tang B."/>
            <person name="Chang J."/>
        </authorList>
    </citation>
    <scope>NUCLEOTIDE SEQUENCE [LARGE SCALE GENOMIC DNA]</scope>
    <source>
        <strain evidence="3 4">DSM 12778</strain>
    </source>
</reference>
<evidence type="ECO:0000313" key="4">
    <source>
        <dbReference type="Proteomes" id="UP000235584"/>
    </source>
</evidence>
<gene>
    <name evidence="3" type="ORF">C0V70_11500</name>
</gene>
<dbReference type="InterPro" id="IPR038460">
    <property type="entry name" value="AcetylCoA_hyd_C_sf"/>
</dbReference>
<dbReference type="Gene3D" id="3.30.750.70">
    <property type="entry name" value="4-hydroxybutyrate coenzyme like domains"/>
    <property type="match status" value="1"/>
</dbReference>
<dbReference type="PANTHER" id="PTHR21432:SF20">
    <property type="entry name" value="ACETYL-COA HYDROLASE"/>
    <property type="match status" value="1"/>
</dbReference>
<dbReference type="KEGG" id="bsto:C0V70_11500"/>
<proteinExistence type="inferred from homology"/>
<evidence type="ECO:0000256" key="2">
    <source>
        <dbReference type="ARBA" id="ARBA00022679"/>
    </source>
</evidence>
<keyword evidence="2" id="KW-0808">Transferase</keyword>
<dbReference type="SUPFAM" id="SSF100950">
    <property type="entry name" value="NagB/RpiA/CoA transferase-like"/>
    <property type="match status" value="2"/>
</dbReference>
<dbReference type="EMBL" id="CP025704">
    <property type="protein sequence ID" value="AUN98716.1"/>
    <property type="molecule type" value="Genomic_DNA"/>
</dbReference>
<dbReference type="Gene3D" id="3.40.1080.10">
    <property type="entry name" value="Glutaconate Coenzyme A-transferase"/>
    <property type="match status" value="1"/>
</dbReference>
<dbReference type="Proteomes" id="UP000235584">
    <property type="component" value="Chromosome"/>
</dbReference>
<accession>A0A2K9NT59</accession>
<dbReference type="GO" id="GO:0006083">
    <property type="term" value="P:acetate metabolic process"/>
    <property type="evidence" value="ECO:0007669"/>
    <property type="project" value="InterPro"/>
</dbReference>
<dbReference type="OrthoDB" id="9801795at2"/>
<sequence length="776" mass="85522">MKNLVFLFVLLFSLNTYADPCMDLVKALIAKKKDMPSLEHTSELVKRLKNFADENALPYQILEVGPSNRKVQKLFVGLDATDEALVERYLKEFNLEDTKKPTLALEFGFEVPDEYVSGVLRTSSDPDAPIYRWGEQDIPRREWVRDWMIQGGGDYKGKTDHPERLKNPVWGYSHLIQLSPDEGKNVKVFLKKPGERGPCKSDNCIAWTTGIELGVTKKTATDEERKYLFNELGVSRSSAHYEIGRRLMHAANERHSGVVVFLNGQKGLTAFNKTLPKFLPPEPQIPYTNIIKGLGHDPNGELMTALKVVPDGSRIFFPIAAGASPEAMSALIQKAAGLKKGFDISILVNGINESTLRQGAELADGKIRFNSFFVGSNMRKLHGEGKVKYIPGYLSDFPRFIRDPNMKDFKYDAIVVRVSPADKNGNHSLGPNHDMIHAILEGNPKVKIIAEINENIPFTTGDNIIHKSKIAGSFKSTAKLAGPPVVPLTDVEKKIGLYLGKLIDSDSTLQIGIGNIFGGIADGLQKAKKKNLFISSEMFGDSLKDIMERGIAAKAETGFAYGSDDLYKWLHKNKAVKFVSTEVVNSPANVQNKEKFHAVNTALQVRLTGDVNAEMGPEGRLSSPGGQVEFMSGAARSIGGKSIIAIRSTAKKGEMSSIVLDLYDGHVTTPAESVQFVVTEYGVATLRGKTTSERAIELINVAHPKFREELRDEAIERNIISPADANDIKLDVPEIADHPVIMQGRAIASEKPGLLESISAWFSSIFLNISTLHLPR</sequence>
<dbReference type="InterPro" id="IPR046433">
    <property type="entry name" value="ActCoA_hydro"/>
</dbReference>
<keyword evidence="4" id="KW-1185">Reference proteome</keyword>
<dbReference type="Pfam" id="PF02550">
    <property type="entry name" value="AcetylCoA_hydro"/>
    <property type="match status" value="1"/>
</dbReference>
<dbReference type="GO" id="GO:0008775">
    <property type="term" value="F:acetate CoA-transferase activity"/>
    <property type="evidence" value="ECO:0007669"/>
    <property type="project" value="InterPro"/>
</dbReference>
<dbReference type="AlphaFoldDB" id="A0A2K9NT59"/>
<dbReference type="PANTHER" id="PTHR21432">
    <property type="entry name" value="ACETYL-COA HYDROLASE-RELATED"/>
    <property type="match status" value="1"/>
</dbReference>
<dbReference type="InterPro" id="IPR003702">
    <property type="entry name" value="ActCoA_hydro_N"/>
</dbReference>
<dbReference type="RefSeq" id="WP_102244007.1">
    <property type="nucleotide sequence ID" value="NZ_CP025704.1"/>
</dbReference>
<dbReference type="InterPro" id="IPR037171">
    <property type="entry name" value="NagB/RpiA_transferase-like"/>
</dbReference>
<protein>
    <submittedName>
        <fullName evidence="3">Uncharacterized protein</fullName>
    </submittedName>
</protein>
<dbReference type="Pfam" id="PF13336">
    <property type="entry name" value="AcetylCoA_hyd_C"/>
    <property type="match status" value="1"/>
</dbReference>